<feature type="domain" description="Integrase catalytic" evidence="3">
    <location>
        <begin position="57"/>
        <end position="168"/>
    </location>
</feature>
<dbReference type="PANTHER" id="PTHR37984">
    <property type="entry name" value="PROTEIN CBG26694"/>
    <property type="match status" value="1"/>
</dbReference>
<dbReference type="Gene3D" id="3.30.420.10">
    <property type="entry name" value="Ribonuclease H-like superfamily/Ribonuclease H"/>
    <property type="match status" value="1"/>
</dbReference>
<name>A0ABM1E9R1_PRICU</name>
<reference evidence="5" key="1">
    <citation type="submission" date="2025-08" db="UniProtKB">
        <authorList>
            <consortium name="RefSeq"/>
        </authorList>
    </citation>
    <scope>IDENTIFICATION</scope>
</reference>
<dbReference type="GeneID" id="106810163"/>
<keyword evidence="4" id="KW-1185">Reference proteome</keyword>
<protein>
    <recommendedName>
        <fullName evidence="1">RNA-directed DNA polymerase</fullName>
        <ecNumber evidence="1">2.7.7.49</ecNumber>
    </recommendedName>
</protein>
<evidence type="ECO:0000256" key="2">
    <source>
        <dbReference type="SAM" id="MobiDB-lite"/>
    </source>
</evidence>
<dbReference type="RefSeq" id="XP_014668932.1">
    <property type="nucleotide sequence ID" value="XM_014813446.1"/>
</dbReference>
<evidence type="ECO:0000313" key="5">
    <source>
        <dbReference type="RefSeq" id="XP_014668932.1"/>
    </source>
</evidence>
<dbReference type="Pfam" id="PF00665">
    <property type="entry name" value="rve"/>
    <property type="match status" value="1"/>
</dbReference>
<dbReference type="InterPro" id="IPR036397">
    <property type="entry name" value="RNaseH_sf"/>
</dbReference>
<dbReference type="PROSITE" id="PS50994">
    <property type="entry name" value="INTEGRASE"/>
    <property type="match status" value="1"/>
</dbReference>
<dbReference type="InterPro" id="IPR012337">
    <property type="entry name" value="RNaseH-like_sf"/>
</dbReference>
<dbReference type="InterPro" id="IPR041588">
    <property type="entry name" value="Integrase_H2C2"/>
</dbReference>
<sequence length="366" mass="42114">MRYLYDAHQGVTKTRENAASLVWRPGLSHDIDEMVRNCNLCSKYRKKTIEPMRGTAFPKRPWSRVGADFFNHKGHMYLLVIDYFSRDVEICLVSKSVNTSETVLKMKKVFSRHGICDTLFSDNGPQFDSDEFKQFLTQWGCEHITSSPGYAQSNGEAERAVQTVKSILNKCDDEYLALLNYRNTPLHNGYSPAQLSMGRKLRTRIPCHPDELLPKLPDYVSLQKREIIYRERISRNYDRKHRVVEGEQLSPGDKVWIPDQQTEGTVVRMHSAPRSVLIQTPKSTVRRNRRMARGLLPPTSSQNMQPQSKCIAVPTELTALPEGPGPVESSLGEHVPTVLNEQPETLSEPRRSERMRRPPRRYVEEY</sequence>
<dbReference type="InterPro" id="IPR050951">
    <property type="entry name" value="Retrovirus_Pol_polyprotein"/>
</dbReference>
<dbReference type="PANTHER" id="PTHR37984:SF9">
    <property type="entry name" value="INTEGRASE CATALYTIC DOMAIN-CONTAINING PROTEIN"/>
    <property type="match status" value="1"/>
</dbReference>
<gene>
    <name evidence="5" type="primary">LOC106810163</name>
</gene>
<accession>A0ABM1E9R1</accession>
<evidence type="ECO:0000259" key="3">
    <source>
        <dbReference type="PROSITE" id="PS50994"/>
    </source>
</evidence>
<dbReference type="Gene3D" id="1.10.340.70">
    <property type="match status" value="1"/>
</dbReference>
<dbReference type="Pfam" id="PF17921">
    <property type="entry name" value="Integrase_H2C2"/>
    <property type="match status" value="1"/>
</dbReference>
<dbReference type="InterPro" id="IPR001584">
    <property type="entry name" value="Integrase_cat-core"/>
</dbReference>
<proteinExistence type="predicted"/>
<evidence type="ECO:0000256" key="1">
    <source>
        <dbReference type="ARBA" id="ARBA00012493"/>
    </source>
</evidence>
<dbReference type="Proteomes" id="UP000695022">
    <property type="component" value="Unplaced"/>
</dbReference>
<feature type="compositionally biased region" description="Basic and acidic residues" evidence="2">
    <location>
        <begin position="347"/>
        <end position="366"/>
    </location>
</feature>
<evidence type="ECO:0000313" key="4">
    <source>
        <dbReference type="Proteomes" id="UP000695022"/>
    </source>
</evidence>
<dbReference type="EC" id="2.7.7.49" evidence="1"/>
<feature type="region of interest" description="Disordered" evidence="2">
    <location>
        <begin position="319"/>
        <end position="366"/>
    </location>
</feature>
<dbReference type="SUPFAM" id="SSF53098">
    <property type="entry name" value="Ribonuclease H-like"/>
    <property type="match status" value="1"/>
</dbReference>
<organism evidence="4 5">
    <name type="scientific">Priapulus caudatus</name>
    <name type="common">Priapulid worm</name>
    <dbReference type="NCBI Taxonomy" id="37621"/>
    <lineage>
        <taxon>Eukaryota</taxon>
        <taxon>Metazoa</taxon>
        <taxon>Ecdysozoa</taxon>
        <taxon>Scalidophora</taxon>
        <taxon>Priapulida</taxon>
        <taxon>Priapulimorpha</taxon>
        <taxon>Priapulimorphida</taxon>
        <taxon>Priapulidae</taxon>
        <taxon>Priapulus</taxon>
    </lineage>
</organism>